<proteinExistence type="predicted"/>
<dbReference type="OrthoDB" id="774413at2"/>
<dbReference type="AlphaFoldDB" id="A0A420AIZ7"/>
<dbReference type="EMBL" id="RAPY01000006">
    <property type="protein sequence ID" value="RKE44312.1"/>
    <property type="molecule type" value="Genomic_DNA"/>
</dbReference>
<sequence length="196" mass="23429">MKIIKYINYWTEDKKIKSEKATVGKWDIWNKTKYKSKVEKGELTSEQVARDNHPKGFAYEFCAFEREGDEIPFALVNLVLRSNHAGVDFIDPAGRNYLSYLFGESKRSPEELFLREVWYYNFPTENTEEEDYRMHFVFDEEGNVNYRKYDEVNKKTLDYESNRQFNMTGLYEPIPTFGDYESLIRLERDLPIDVMI</sequence>
<dbReference type="RefSeq" id="WP_120261426.1">
    <property type="nucleotide sequence ID" value="NZ_RAPY01000006.1"/>
</dbReference>
<organism evidence="1 2">
    <name type="scientific">Sphingobacterium detergens</name>
    <dbReference type="NCBI Taxonomy" id="1145106"/>
    <lineage>
        <taxon>Bacteria</taxon>
        <taxon>Pseudomonadati</taxon>
        <taxon>Bacteroidota</taxon>
        <taxon>Sphingobacteriia</taxon>
        <taxon>Sphingobacteriales</taxon>
        <taxon>Sphingobacteriaceae</taxon>
        <taxon>Sphingobacterium</taxon>
    </lineage>
</organism>
<dbReference type="Proteomes" id="UP000286246">
    <property type="component" value="Unassembled WGS sequence"/>
</dbReference>
<accession>A0A420AIZ7</accession>
<evidence type="ECO:0000313" key="2">
    <source>
        <dbReference type="Proteomes" id="UP000286246"/>
    </source>
</evidence>
<keyword evidence="2" id="KW-1185">Reference proteome</keyword>
<protein>
    <submittedName>
        <fullName evidence="1">Uncharacterized protein</fullName>
    </submittedName>
</protein>
<comment type="caution">
    <text evidence="1">The sequence shown here is derived from an EMBL/GenBank/DDBJ whole genome shotgun (WGS) entry which is preliminary data.</text>
</comment>
<gene>
    <name evidence="1" type="ORF">DFQ12_4779</name>
</gene>
<evidence type="ECO:0000313" key="1">
    <source>
        <dbReference type="EMBL" id="RKE44312.1"/>
    </source>
</evidence>
<reference evidence="1 2" key="1">
    <citation type="submission" date="2018-09" db="EMBL/GenBank/DDBJ databases">
        <title>Genomic Encyclopedia of Type Strains, Phase III (KMG-III): the genomes of soil and plant-associated and newly described type strains.</title>
        <authorList>
            <person name="Whitman W."/>
        </authorList>
    </citation>
    <scope>NUCLEOTIDE SEQUENCE [LARGE SCALE GENOMIC DNA]</scope>
    <source>
        <strain evidence="1 2">CECT 7938</strain>
    </source>
</reference>
<name>A0A420AIZ7_SPHD1</name>